<protein>
    <submittedName>
        <fullName evidence="2">Type VI Secretion system protein ImpL</fullName>
    </submittedName>
</protein>
<feature type="compositionally biased region" description="Low complexity" evidence="1">
    <location>
        <begin position="177"/>
        <end position="191"/>
    </location>
</feature>
<dbReference type="RefSeq" id="XP_043184608.1">
    <property type="nucleotide sequence ID" value="XM_043331098.1"/>
</dbReference>
<accession>A0A8H8SZI8</accession>
<organism evidence="2 3">
    <name type="scientific">Rhizoctonia solani</name>
    <dbReference type="NCBI Taxonomy" id="456999"/>
    <lineage>
        <taxon>Eukaryota</taxon>
        <taxon>Fungi</taxon>
        <taxon>Dikarya</taxon>
        <taxon>Basidiomycota</taxon>
        <taxon>Agaricomycotina</taxon>
        <taxon>Agaricomycetes</taxon>
        <taxon>Cantharellales</taxon>
        <taxon>Ceratobasidiaceae</taxon>
        <taxon>Rhizoctonia</taxon>
    </lineage>
</organism>
<evidence type="ECO:0000313" key="3">
    <source>
        <dbReference type="Proteomes" id="UP000650533"/>
    </source>
</evidence>
<name>A0A8H8SZI8_9AGAM</name>
<dbReference type="GeneID" id="67033561"/>
<dbReference type="Proteomes" id="UP000650533">
    <property type="component" value="Chromosome 12"/>
</dbReference>
<dbReference type="AlphaFoldDB" id="A0A8H8SZI8"/>
<evidence type="ECO:0000256" key="1">
    <source>
        <dbReference type="SAM" id="MobiDB-lite"/>
    </source>
</evidence>
<reference evidence="2" key="1">
    <citation type="submission" date="2020-05" db="EMBL/GenBank/DDBJ databases">
        <title>Evolutionary and genomic comparisons of hybrid uninucleate and nonhybrid Rhizoctonia fungi.</title>
        <authorList>
            <person name="Li C."/>
            <person name="Chen X."/>
        </authorList>
    </citation>
    <scope>NUCLEOTIDE SEQUENCE</scope>
    <source>
        <strain evidence="2">AG-1 IA</strain>
    </source>
</reference>
<proteinExistence type="predicted"/>
<feature type="region of interest" description="Disordered" evidence="1">
    <location>
        <begin position="1"/>
        <end position="45"/>
    </location>
</feature>
<dbReference type="EMBL" id="CP059669">
    <property type="protein sequence ID" value="QRW24371.1"/>
    <property type="molecule type" value="Genomic_DNA"/>
</dbReference>
<feature type="region of interest" description="Disordered" evidence="1">
    <location>
        <begin position="177"/>
        <end position="203"/>
    </location>
</feature>
<evidence type="ECO:0000313" key="2">
    <source>
        <dbReference type="EMBL" id="QRW24371.1"/>
    </source>
</evidence>
<dbReference type="KEGG" id="rsx:RhiXN_11283"/>
<gene>
    <name evidence="2" type="ORF">RhiXN_11283</name>
</gene>
<sequence length="203" mass="22904">MSTPSTGYQQSTPPNSPPRTHNVHSHIAPDALEPEWTNPEPTEWRSGHLEDNYPLLNRVNKVLEEYYHPYQIPRTKGLELAQHNKEEQRHLLIEFSARNNLDSLDKLPQAYPTPPVSTAVPYCVYIPEMATTTTVSDNAYKFPNLKGRENYTVWQIQMQDIFVEIKSWEIVDSTTVRPSTGTTTPGGSSLGAAAVTAAQQNWD</sequence>
<feature type="compositionally biased region" description="Polar residues" evidence="1">
    <location>
        <begin position="1"/>
        <end position="13"/>
    </location>
</feature>